<dbReference type="SUPFAM" id="SSF51445">
    <property type="entry name" value="(Trans)glycosidases"/>
    <property type="match status" value="1"/>
</dbReference>
<organism evidence="5 6">
    <name type="scientific">Stephania yunnanensis</name>
    <dbReference type="NCBI Taxonomy" id="152371"/>
    <lineage>
        <taxon>Eukaryota</taxon>
        <taxon>Viridiplantae</taxon>
        <taxon>Streptophyta</taxon>
        <taxon>Embryophyta</taxon>
        <taxon>Tracheophyta</taxon>
        <taxon>Spermatophyta</taxon>
        <taxon>Magnoliopsida</taxon>
        <taxon>Ranunculales</taxon>
        <taxon>Menispermaceae</taxon>
        <taxon>Menispermoideae</taxon>
        <taxon>Cissampelideae</taxon>
        <taxon>Stephania</taxon>
    </lineage>
</organism>
<dbReference type="EMBL" id="JBBNAF010000001">
    <property type="protein sequence ID" value="KAK9168837.1"/>
    <property type="molecule type" value="Genomic_DNA"/>
</dbReference>
<evidence type="ECO:0000256" key="2">
    <source>
        <dbReference type="ARBA" id="ARBA00022801"/>
    </source>
</evidence>
<evidence type="ECO:0000313" key="6">
    <source>
        <dbReference type="Proteomes" id="UP001420932"/>
    </source>
</evidence>
<dbReference type="GO" id="GO:0005975">
    <property type="term" value="P:carbohydrate metabolic process"/>
    <property type="evidence" value="ECO:0007669"/>
    <property type="project" value="InterPro"/>
</dbReference>
<keyword evidence="3" id="KW-0326">Glycosidase</keyword>
<evidence type="ECO:0000256" key="4">
    <source>
        <dbReference type="RuleBase" id="RU004335"/>
    </source>
</evidence>
<dbReference type="GO" id="GO:0004553">
    <property type="term" value="F:hydrolase activity, hydrolyzing O-glycosyl compounds"/>
    <property type="evidence" value="ECO:0007669"/>
    <property type="project" value="InterPro"/>
</dbReference>
<evidence type="ECO:0000256" key="3">
    <source>
        <dbReference type="ARBA" id="ARBA00023295"/>
    </source>
</evidence>
<sequence>MDDDVAMLENTQTYNQNLIKHVCGTFETPKRPGKSLETYLFALFNEDLKAERLNKTLFLKVGQLRDFQLSTILSASIAKQSVVALAAPGIGKKLGLRGSTPCLPLLQFLWSLVKQSTRLIRGEKILKIEYLLAVIGCRTVCLEIRGAMGRIADKLFQPIR</sequence>
<dbReference type="Pfam" id="PF00332">
    <property type="entry name" value="Glyco_hydro_17"/>
    <property type="match status" value="1"/>
</dbReference>
<proteinExistence type="inferred from homology"/>
<comment type="caution">
    <text evidence="5">The sequence shown here is derived from an EMBL/GenBank/DDBJ whole genome shotgun (WGS) entry which is preliminary data.</text>
</comment>
<dbReference type="InterPro" id="IPR000490">
    <property type="entry name" value="Glyco_hydro_17"/>
</dbReference>
<dbReference type="InterPro" id="IPR017853">
    <property type="entry name" value="GH"/>
</dbReference>
<reference evidence="5 6" key="1">
    <citation type="submission" date="2024-01" db="EMBL/GenBank/DDBJ databases">
        <title>Genome assemblies of Stephania.</title>
        <authorList>
            <person name="Yang L."/>
        </authorList>
    </citation>
    <scope>NUCLEOTIDE SEQUENCE [LARGE SCALE GENOMIC DNA]</scope>
    <source>
        <strain evidence="5">YNDBR</strain>
        <tissue evidence="5">Leaf</tissue>
    </source>
</reference>
<dbReference type="Gene3D" id="3.20.20.80">
    <property type="entry name" value="Glycosidases"/>
    <property type="match status" value="1"/>
</dbReference>
<accession>A0AAP0LCU9</accession>
<comment type="similarity">
    <text evidence="1 4">Belongs to the glycosyl hydrolase 17 family.</text>
</comment>
<protein>
    <submittedName>
        <fullName evidence="5">Uncharacterized protein</fullName>
    </submittedName>
</protein>
<dbReference type="InterPro" id="IPR044965">
    <property type="entry name" value="Glyco_hydro_17_plant"/>
</dbReference>
<keyword evidence="6" id="KW-1185">Reference proteome</keyword>
<keyword evidence="2" id="KW-0378">Hydrolase</keyword>
<dbReference type="Proteomes" id="UP001420932">
    <property type="component" value="Unassembled WGS sequence"/>
</dbReference>
<dbReference type="AlphaFoldDB" id="A0AAP0LCU9"/>
<dbReference type="PANTHER" id="PTHR32227">
    <property type="entry name" value="GLUCAN ENDO-1,3-BETA-GLUCOSIDASE BG1-RELATED-RELATED"/>
    <property type="match status" value="1"/>
</dbReference>
<name>A0AAP0LCU9_9MAGN</name>
<evidence type="ECO:0000313" key="5">
    <source>
        <dbReference type="EMBL" id="KAK9168837.1"/>
    </source>
</evidence>
<evidence type="ECO:0000256" key="1">
    <source>
        <dbReference type="ARBA" id="ARBA00008773"/>
    </source>
</evidence>
<gene>
    <name evidence="5" type="ORF">Syun_000977</name>
</gene>